<dbReference type="OrthoDB" id="4811808at2"/>
<evidence type="ECO:0000313" key="5">
    <source>
        <dbReference type="EMBL" id="REH35172.1"/>
    </source>
</evidence>
<feature type="domain" description="HTH luxR-type" evidence="4">
    <location>
        <begin position="408"/>
        <end position="473"/>
    </location>
</feature>
<dbReference type="SUPFAM" id="SSF46894">
    <property type="entry name" value="C-terminal effector domain of the bipartite response regulators"/>
    <property type="match status" value="1"/>
</dbReference>
<evidence type="ECO:0000256" key="1">
    <source>
        <dbReference type="ARBA" id="ARBA00023015"/>
    </source>
</evidence>
<keyword evidence="2" id="KW-0238">DNA-binding</keyword>
<dbReference type="PANTHER" id="PTHR44688">
    <property type="entry name" value="DNA-BINDING TRANSCRIPTIONAL ACTIVATOR DEVR_DOSR"/>
    <property type="match status" value="1"/>
</dbReference>
<dbReference type="CDD" id="cd06170">
    <property type="entry name" value="LuxR_C_like"/>
    <property type="match status" value="1"/>
</dbReference>
<dbReference type="AlphaFoldDB" id="A0A3E0GYZ9"/>
<dbReference type="Proteomes" id="UP000256269">
    <property type="component" value="Unassembled WGS sequence"/>
</dbReference>
<dbReference type="Gene3D" id="1.10.10.10">
    <property type="entry name" value="Winged helix-like DNA-binding domain superfamily/Winged helix DNA-binding domain"/>
    <property type="match status" value="1"/>
</dbReference>
<dbReference type="EMBL" id="QUNO01000018">
    <property type="protein sequence ID" value="REH35172.1"/>
    <property type="molecule type" value="Genomic_DNA"/>
</dbReference>
<dbReference type="PRINTS" id="PR00038">
    <property type="entry name" value="HTHLUXR"/>
</dbReference>
<keyword evidence="3" id="KW-0804">Transcription</keyword>
<dbReference type="PROSITE" id="PS00622">
    <property type="entry name" value="HTH_LUXR_1"/>
    <property type="match status" value="1"/>
</dbReference>
<evidence type="ECO:0000256" key="2">
    <source>
        <dbReference type="ARBA" id="ARBA00023125"/>
    </source>
</evidence>
<name>A0A3E0GYZ9_9PSEU</name>
<evidence type="ECO:0000313" key="6">
    <source>
        <dbReference type="Proteomes" id="UP000256269"/>
    </source>
</evidence>
<dbReference type="PANTHER" id="PTHR44688:SF16">
    <property type="entry name" value="DNA-BINDING TRANSCRIPTIONAL ACTIVATOR DEVR_DOSR"/>
    <property type="match status" value="1"/>
</dbReference>
<dbReference type="RefSeq" id="WP_116179943.1">
    <property type="nucleotide sequence ID" value="NZ_CP144375.1"/>
</dbReference>
<dbReference type="InterPro" id="IPR036388">
    <property type="entry name" value="WH-like_DNA-bd_sf"/>
</dbReference>
<dbReference type="GO" id="GO:0003677">
    <property type="term" value="F:DNA binding"/>
    <property type="evidence" value="ECO:0007669"/>
    <property type="project" value="UniProtKB-KW"/>
</dbReference>
<dbReference type="GO" id="GO:0006355">
    <property type="term" value="P:regulation of DNA-templated transcription"/>
    <property type="evidence" value="ECO:0007669"/>
    <property type="project" value="InterPro"/>
</dbReference>
<dbReference type="PROSITE" id="PS50043">
    <property type="entry name" value="HTH_LUXR_2"/>
    <property type="match status" value="1"/>
</dbReference>
<proteinExistence type="predicted"/>
<dbReference type="Pfam" id="PF00196">
    <property type="entry name" value="GerE"/>
    <property type="match status" value="1"/>
</dbReference>
<dbReference type="InterPro" id="IPR000792">
    <property type="entry name" value="Tscrpt_reg_LuxR_C"/>
</dbReference>
<keyword evidence="6" id="KW-1185">Reference proteome</keyword>
<dbReference type="InterPro" id="IPR016032">
    <property type="entry name" value="Sig_transdc_resp-reg_C-effctor"/>
</dbReference>
<dbReference type="SMART" id="SM00421">
    <property type="entry name" value="HTH_LUXR"/>
    <property type="match status" value="1"/>
</dbReference>
<keyword evidence="1" id="KW-0805">Transcription regulation</keyword>
<evidence type="ECO:0000259" key="4">
    <source>
        <dbReference type="PROSITE" id="PS50043"/>
    </source>
</evidence>
<organism evidence="5 6">
    <name type="scientific">Kutzneria buriramensis</name>
    <dbReference type="NCBI Taxonomy" id="1045776"/>
    <lineage>
        <taxon>Bacteria</taxon>
        <taxon>Bacillati</taxon>
        <taxon>Actinomycetota</taxon>
        <taxon>Actinomycetes</taxon>
        <taxon>Pseudonocardiales</taxon>
        <taxon>Pseudonocardiaceae</taxon>
        <taxon>Kutzneria</taxon>
    </lineage>
</organism>
<reference evidence="5 6" key="1">
    <citation type="submission" date="2018-08" db="EMBL/GenBank/DDBJ databases">
        <title>Genomic Encyclopedia of Archaeal and Bacterial Type Strains, Phase II (KMG-II): from individual species to whole genera.</title>
        <authorList>
            <person name="Goeker M."/>
        </authorList>
    </citation>
    <scope>NUCLEOTIDE SEQUENCE [LARGE SCALE GENOMIC DNA]</scope>
    <source>
        <strain evidence="5 6">DSM 45791</strain>
    </source>
</reference>
<comment type="caution">
    <text evidence="5">The sequence shown here is derived from an EMBL/GenBank/DDBJ whole genome shotgun (WGS) entry which is preliminary data.</text>
</comment>
<protein>
    <submittedName>
        <fullName evidence="5">Regulatory LuxR family protein</fullName>
    </submittedName>
</protein>
<evidence type="ECO:0000256" key="3">
    <source>
        <dbReference type="ARBA" id="ARBA00023163"/>
    </source>
</evidence>
<gene>
    <name evidence="5" type="ORF">BCF44_11832</name>
</gene>
<accession>A0A3E0GYZ9</accession>
<sequence>MTHVVDHDDEAVATGLLSARAETAALDGNLDAASLLADQAILEGDRHGAEVAAAVLAQRGMLADSVALYRWAESVDGSRSGFAVAALLGVGDLPQAQAQLAAFDDAERTPTSLSTVESLVAHALSESVTGSAVAALSQLVQAAAVLEPHAGKVLLPDTPAALACLVALHLGQLDMAESAVGDDSVRHSLLRAWISLQRGDLAAADGPAQCARPRDELFAAAIEIGVARRRSDLAGLLDAWPRARDAIIAHPVDLFVLQPLGEIAVAAARLREDEWLAPKLAEAEDLLVRLGRPALWSVPLHWFGLQAAVASESPTVAGRHAAALASMSRSSRYAGALAGCARAWLRVLAGDVQVEQVVSAARELRAVGLGWDGARLAGQAAIRTADRNEMTTLLTCARALHGAPHSVEDSPAPQLSPREMEVAELLVGGMTYKQIGERLFISAKTVEHHVARMRQRLGSTSRRELLARLRSLIA</sequence>